<evidence type="ECO:0000313" key="4">
    <source>
        <dbReference type="Proteomes" id="UP000306740"/>
    </source>
</evidence>
<organism evidence="2 4">
    <name type="scientific">Mumia zhuanghuii</name>
    <dbReference type="NCBI Taxonomy" id="2585211"/>
    <lineage>
        <taxon>Bacteria</taxon>
        <taxon>Bacillati</taxon>
        <taxon>Actinomycetota</taxon>
        <taxon>Actinomycetes</taxon>
        <taxon>Propionibacteriales</taxon>
        <taxon>Nocardioidaceae</taxon>
        <taxon>Mumia</taxon>
    </lineage>
</organism>
<gene>
    <name evidence="2" type="primary">kdpF</name>
    <name evidence="3" type="ORF">FHE65_12145</name>
    <name evidence="2" type="ORF">FHE65_18290</name>
</gene>
<dbReference type="InterPro" id="IPR011726">
    <property type="entry name" value="KdpF"/>
</dbReference>
<evidence type="ECO:0000256" key="1">
    <source>
        <dbReference type="SAM" id="Phobius"/>
    </source>
</evidence>
<sequence length="29" mass="3218">MSFETGLLITLVALLIGYLVASLLHPERF</sequence>
<comment type="caution">
    <text evidence="2">The sequence shown here is derived from an EMBL/GenBank/DDBJ whole genome shotgun (WGS) entry which is preliminary data.</text>
</comment>
<feature type="transmembrane region" description="Helical" evidence="1">
    <location>
        <begin position="6"/>
        <end position="24"/>
    </location>
</feature>
<accession>A0A5C4MIW7</accession>
<dbReference type="AlphaFoldDB" id="A0A5C4MIW7"/>
<dbReference type="GO" id="GO:0008556">
    <property type="term" value="F:P-type potassium transmembrane transporter activity"/>
    <property type="evidence" value="ECO:0007669"/>
    <property type="project" value="InterPro"/>
</dbReference>
<dbReference type="Pfam" id="PF09604">
    <property type="entry name" value="Potass_KdpF"/>
    <property type="match status" value="1"/>
</dbReference>
<evidence type="ECO:0000313" key="3">
    <source>
        <dbReference type="EMBL" id="TNC46681.1"/>
    </source>
</evidence>
<dbReference type="NCBIfam" id="TIGR02115">
    <property type="entry name" value="potass_kdpF"/>
    <property type="match status" value="1"/>
</dbReference>
<dbReference type="EMBL" id="VDFR01000053">
    <property type="protein sequence ID" value="TNC46681.1"/>
    <property type="molecule type" value="Genomic_DNA"/>
</dbReference>
<name>A0A5C4MIW7_9ACTN</name>
<reference evidence="2 4" key="1">
    <citation type="submission" date="2019-05" db="EMBL/GenBank/DDBJ databases">
        <title>Mumia sp. nov., isolated from the intestinal contents of plateau pika (Ochotona curzoniae) in the Qinghai-Tibet plateau of China.</title>
        <authorList>
            <person name="Tian Z."/>
        </authorList>
    </citation>
    <scope>NUCLEOTIDE SEQUENCE [LARGE SCALE GENOMIC DNA]</scope>
    <source>
        <strain evidence="4">527</strain>
        <strain evidence="2">Z527</strain>
    </source>
</reference>
<dbReference type="GO" id="GO:0005886">
    <property type="term" value="C:plasma membrane"/>
    <property type="evidence" value="ECO:0007669"/>
    <property type="project" value="InterPro"/>
</dbReference>
<protein>
    <submittedName>
        <fullName evidence="2">K(+)-transporting ATPase subunit F</fullName>
    </submittedName>
</protein>
<dbReference type="EMBL" id="VDFR01000080">
    <property type="protein sequence ID" value="TNC43605.1"/>
    <property type="molecule type" value="Genomic_DNA"/>
</dbReference>
<keyword evidence="1" id="KW-1133">Transmembrane helix</keyword>
<dbReference type="RefSeq" id="WP_139086678.1">
    <property type="nucleotide sequence ID" value="NZ_VDFR01000053.1"/>
</dbReference>
<proteinExistence type="predicted"/>
<keyword evidence="1" id="KW-0812">Transmembrane</keyword>
<keyword evidence="1" id="KW-0472">Membrane</keyword>
<dbReference type="Proteomes" id="UP000306740">
    <property type="component" value="Unassembled WGS sequence"/>
</dbReference>
<evidence type="ECO:0000313" key="2">
    <source>
        <dbReference type="EMBL" id="TNC43605.1"/>
    </source>
</evidence>